<evidence type="ECO:0000313" key="6">
    <source>
        <dbReference type="Proteomes" id="UP000305848"/>
    </source>
</evidence>
<dbReference type="GO" id="GO:0016829">
    <property type="term" value="F:lyase activity"/>
    <property type="evidence" value="ECO:0007669"/>
    <property type="project" value="UniProtKB-KW"/>
</dbReference>
<dbReference type="InterPro" id="IPR008397">
    <property type="entry name" value="Alginate_lyase_dom"/>
</dbReference>
<dbReference type="AlphaFoldDB" id="A0A4U3KXS7"/>
<gene>
    <name evidence="5" type="ORF">FC093_13940</name>
</gene>
<dbReference type="EMBL" id="SZQL01000011">
    <property type="protein sequence ID" value="TKK67398.1"/>
    <property type="molecule type" value="Genomic_DNA"/>
</dbReference>
<name>A0A4U3KXS7_9BACT</name>
<keyword evidence="6" id="KW-1185">Reference proteome</keyword>
<dbReference type="SUPFAM" id="SSF48230">
    <property type="entry name" value="Chondroitin AC/alginate lyase"/>
    <property type="match status" value="1"/>
</dbReference>
<protein>
    <recommendedName>
        <fullName evidence="4">Alginate lyase domain-containing protein</fullName>
    </recommendedName>
</protein>
<proteinExistence type="predicted"/>
<dbReference type="RefSeq" id="WP_137262414.1">
    <property type="nucleotide sequence ID" value="NZ_SZQL01000011.1"/>
</dbReference>
<dbReference type="GO" id="GO:0042597">
    <property type="term" value="C:periplasmic space"/>
    <property type="evidence" value="ECO:0007669"/>
    <property type="project" value="InterPro"/>
</dbReference>
<dbReference type="Gene3D" id="1.50.10.100">
    <property type="entry name" value="Chondroitin AC/alginate lyase"/>
    <property type="match status" value="1"/>
</dbReference>
<sequence>MKKHQLFTLLAFSIFLFLKSVDAQNSSFQIVNKTSLENIKNKVQDGNSDAKAILDNLVKQANIVLNLHVLSVTSKGFVPPSGDRHDYLSLAPYYWPDSTKPGTNSAYIRKDGRINPEIKKISDETLKNKLVRSVKLLGFAYYFTNDEKYATKATELLRGWFIDTATRMNPNLNYAQFIPGVKSGRGAGLIETSAFIDMLDAVTLIENSSSWTETDDKALKQWFEDFLNWMQTSTNGKEEHNSKTNHGTWYDAQIVSYALFINKDDFAKDYIKTSLKRIEEQFDNEGKQHFELTRTKALSYSTFNLEAWFKLATLADKLDIDLWHYTTPDGKSLKKAFDWLLPYALGNKKWEYKQIAKYDTETIYEMLIEASRHYKDDTYLQLARNLESSIKDPVVLITYSSIG</sequence>
<comment type="caution">
    <text evidence="5">The sequence shown here is derived from an EMBL/GenBank/DDBJ whole genome shotgun (WGS) entry which is preliminary data.</text>
</comment>
<accession>A0A4U3KXS7</accession>
<feature type="domain" description="Alginate lyase" evidence="4">
    <location>
        <begin position="71"/>
        <end position="350"/>
    </location>
</feature>
<evidence type="ECO:0000256" key="2">
    <source>
        <dbReference type="ARBA" id="ARBA00023239"/>
    </source>
</evidence>
<evidence type="ECO:0000256" key="3">
    <source>
        <dbReference type="SAM" id="SignalP"/>
    </source>
</evidence>
<keyword evidence="2" id="KW-0456">Lyase</keyword>
<feature type="chain" id="PRO_5020282278" description="Alginate lyase domain-containing protein" evidence="3">
    <location>
        <begin position="24"/>
        <end position="403"/>
    </location>
</feature>
<evidence type="ECO:0000313" key="5">
    <source>
        <dbReference type="EMBL" id="TKK67398.1"/>
    </source>
</evidence>
<dbReference type="OrthoDB" id="7210452at2"/>
<keyword evidence="1 3" id="KW-0732">Signal</keyword>
<evidence type="ECO:0000259" key="4">
    <source>
        <dbReference type="Pfam" id="PF05426"/>
    </source>
</evidence>
<organism evidence="5 6">
    <name type="scientific">Ilyomonas limi</name>
    <dbReference type="NCBI Taxonomy" id="2575867"/>
    <lineage>
        <taxon>Bacteria</taxon>
        <taxon>Pseudomonadati</taxon>
        <taxon>Bacteroidota</taxon>
        <taxon>Chitinophagia</taxon>
        <taxon>Chitinophagales</taxon>
        <taxon>Chitinophagaceae</taxon>
        <taxon>Ilyomonas</taxon>
    </lineage>
</organism>
<dbReference type="InterPro" id="IPR008929">
    <property type="entry name" value="Chondroitin_lyas"/>
</dbReference>
<feature type="signal peptide" evidence="3">
    <location>
        <begin position="1"/>
        <end position="23"/>
    </location>
</feature>
<reference evidence="5 6" key="1">
    <citation type="submission" date="2019-05" db="EMBL/GenBank/DDBJ databases">
        <title>Panacibacter sp. strain 17mud1-8 Genome sequencing and assembly.</title>
        <authorList>
            <person name="Chhetri G."/>
        </authorList>
    </citation>
    <scope>NUCLEOTIDE SEQUENCE [LARGE SCALE GENOMIC DNA]</scope>
    <source>
        <strain evidence="5 6">17mud1-8</strain>
    </source>
</reference>
<dbReference type="Pfam" id="PF05426">
    <property type="entry name" value="Alginate_lyase"/>
    <property type="match status" value="1"/>
</dbReference>
<evidence type="ECO:0000256" key="1">
    <source>
        <dbReference type="ARBA" id="ARBA00022729"/>
    </source>
</evidence>
<dbReference type="Proteomes" id="UP000305848">
    <property type="component" value="Unassembled WGS sequence"/>
</dbReference>